<reference evidence="4 5" key="1">
    <citation type="submission" date="2018-08" db="EMBL/GenBank/DDBJ databases">
        <title>A genome reference for cultivated species of the human gut microbiota.</title>
        <authorList>
            <person name="Zou Y."/>
            <person name="Xue W."/>
            <person name="Luo G."/>
        </authorList>
    </citation>
    <scope>NUCLEOTIDE SEQUENCE [LARGE SCALE GENOMIC DNA]</scope>
    <source>
        <strain evidence="4 5">AF45-14BH</strain>
    </source>
</reference>
<dbReference type="InterPro" id="IPR036582">
    <property type="entry name" value="Mao_N_sf"/>
</dbReference>
<keyword evidence="2" id="KW-0472">Membrane</keyword>
<dbReference type="Pfam" id="PF01832">
    <property type="entry name" value="Glucosaminidase"/>
    <property type="match status" value="1"/>
</dbReference>
<dbReference type="PANTHER" id="PTHR33308">
    <property type="entry name" value="PEPTIDOGLYCAN HYDROLASE FLGJ"/>
    <property type="match status" value="1"/>
</dbReference>
<accession>A0A415G2S5</accession>
<proteinExistence type="predicted"/>
<dbReference type="Gene3D" id="3.30.457.10">
    <property type="entry name" value="Copper amine oxidase-like, N-terminal domain"/>
    <property type="match status" value="1"/>
</dbReference>
<dbReference type="SUPFAM" id="SSF55383">
    <property type="entry name" value="Copper amine oxidase, domain N"/>
    <property type="match status" value="1"/>
</dbReference>
<dbReference type="SMART" id="SM00047">
    <property type="entry name" value="LYZ2"/>
    <property type="match status" value="1"/>
</dbReference>
<dbReference type="InterPro" id="IPR012854">
    <property type="entry name" value="Cu_amine_oxidase-like_N"/>
</dbReference>
<comment type="caution">
    <text evidence="4">The sequence shown here is derived from an EMBL/GenBank/DDBJ whole genome shotgun (WGS) entry which is preliminary data.</text>
</comment>
<dbReference type="Proteomes" id="UP000283497">
    <property type="component" value="Unassembled WGS sequence"/>
</dbReference>
<gene>
    <name evidence="4" type="ORF">DW068_16715</name>
</gene>
<name>A0A415G2S5_9FIRM</name>
<feature type="domain" description="Mannosyl-glycoprotein endo-beta-N-acetylglucosamidase-like" evidence="3">
    <location>
        <begin position="222"/>
        <end position="389"/>
    </location>
</feature>
<evidence type="ECO:0000256" key="1">
    <source>
        <dbReference type="ARBA" id="ARBA00022801"/>
    </source>
</evidence>
<dbReference type="EMBL" id="QRNJ01000114">
    <property type="protein sequence ID" value="RHK32339.1"/>
    <property type="molecule type" value="Genomic_DNA"/>
</dbReference>
<dbReference type="Gene3D" id="4.10.80.30">
    <property type="entry name" value="DNA polymerase, domain 6"/>
    <property type="match status" value="1"/>
</dbReference>
<protein>
    <recommendedName>
        <fullName evidence="3">Mannosyl-glycoprotein endo-beta-N-acetylglucosamidase-like domain-containing protein</fullName>
    </recommendedName>
</protein>
<keyword evidence="1" id="KW-0378">Hydrolase</keyword>
<keyword evidence="2" id="KW-1133">Transmembrane helix</keyword>
<evidence type="ECO:0000259" key="3">
    <source>
        <dbReference type="SMART" id="SM00047"/>
    </source>
</evidence>
<evidence type="ECO:0000313" key="5">
    <source>
        <dbReference type="Proteomes" id="UP000283497"/>
    </source>
</evidence>
<dbReference type="PANTHER" id="PTHR33308:SF9">
    <property type="entry name" value="PEPTIDOGLYCAN HYDROLASE FLGJ"/>
    <property type="match status" value="1"/>
</dbReference>
<dbReference type="InterPro" id="IPR051056">
    <property type="entry name" value="Glycosyl_Hydrolase_73"/>
</dbReference>
<dbReference type="Gene3D" id="1.10.530.10">
    <property type="match status" value="1"/>
</dbReference>
<dbReference type="Pfam" id="PF07833">
    <property type="entry name" value="Cu_amine_oxidN1"/>
    <property type="match status" value="1"/>
</dbReference>
<evidence type="ECO:0000256" key="2">
    <source>
        <dbReference type="SAM" id="Phobius"/>
    </source>
</evidence>
<dbReference type="GO" id="GO:0004040">
    <property type="term" value="F:amidase activity"/>
    <property type="evidence" value="ECO:0007669"/>
    <property type="project" value="InterPro"/>
</dbReference>
<sequence length="390" mass="43319">MCGINWNQKKQRSLILYTFSLYNTFCNKLLTNNIYLLNIYYERSLQLKHKKTLLTFLMLCGLFILSKPVSAAKVPVIKAGKSTNLKGTIINVKYSGAAVTMANKSATPSIKIGSEIYVPCKTLFADNGIHASYTANGNTVTVKNGKRKVIFYANKKYAKVNGKKMTLKAAPYFVTYTKSNIRDLLVPAKQAAAFLGLKYTYSSRAKLVTLGVRSGIETSATQVSKVAKTRFINKMGPLARANYKRTGILASVTMAQAILESGWGQSTLAENGNNLFGMKISLSGNNWSGSAWDGVNYYAKRTYEYGSRGRYSITAKFRKYSCAEDSIEDHSAYLLGAKNGSRKRYAGLTKTKSYKKQLQIIKKGGYATSGSYVNDLCRVIRTYNLTKWDK</sequence>
<organism evidence="4 5">
    <name type="scientific">Anaerobutyricum hallii</name>
    <dbReference type="NCBI Taxonomy" id="39488"/>
    <lineage>
        <taxon>Bacteria</taxon>
        <taxon>Bacillati</taxon>
        <taxon>Bacillota</taxon>
        <taxon>Clostridia</taxon>
        <taxon>Lachnospirales</taxon>
        <taxon>Lachnospiraceae</taxon>
        <taxon>Anaerobutyricum</taxon>
    </lineage>
</organism>
<feature type="transmembrane region" description="Helical" evidence="2">
    <location>
        <begin position="53"/>
        <end position="72"/>
    </location>
</feature>
<dbReference type="InterPro" id="IPR002901">
    <property type="entry name" value="MGlyc_endo_b_GlcNAc-like_dom"/>
</dbReference>
<keyword evidence="2" id="KW-0812">Transmembrane</keyword>
<dbReference type="AlphaFoldDB" id="A0A415G2S5"/>
<evidence type="ECO:0000313" key="4">
    <source>
        <dbReference type="EMBL" id="RHK32339.1"/>
    </source>
</evidence>